<dbReference type="EMBL" id="JARGDH010000002">
    <property type="protein sequence ID" value="KAL0276714.1"/>
    <property type="molecule type" value="Genomic_DNA"/>
</dbReference>
<dbReference type="AlphaFoldDB" id="A0AAW2I3F5"/>
<protein>
    <submittedName>
        <fullName evidence="2">Uncharacterized protein</fullName>
    </submittedName>
</protein>
<keyword evidence="1" id="KW-1133">Transmembrane helix</keyword>
<name>A0AAW2I3F5_9NEOP</name>
<reference evidence="2" key="1">
    <citation type="journal article" date="2024" name="Gigascience">
        <title>Chromosome-level genome of the poultry shaft louse Menopon gallinae provides insight into the host-switching and adaptive evolution of parasitic lice.</title>
        <authorList>
            <person name="Xu Y."/>
            <person name="Ma L."/>
            <person name="Liu S."/>
            <person name="Liang Y."/>
            <person name="Liu Q."/>
            <person name="He Z."/>
            <person name="Tian L."/>
            <person name="Duan Y."/>
            <person name="Cai W."/>
            <person name="Li H."/>
            <person name="Song F."/>
        </authorList>
    </citation>
    <scope>NUCLEOTIDE SEQUENCE</scope>
    <source>
        <strain evidence="2">Cailab_2023a</strain>
    </source>
</reference>
<proteinExistence type="predicted"/>
<evidence type="ECO:0000256" key="1">
    <source>
        <dbReference type="SAM" id="Phobius"/>
    </source>
</evidence>
<accession>A0AAW2I3F5</accession>
<evidence type="ECO:0000313" key="2">
    <source>
        <dbReference type="EMBL" id="KAL0276714.1"/>
    </source>
</evidence>
<organism evidence="2">
    <name type="scientific">Menopon gallinae</name>
    <name type="common">poultry shaft louse</name>
    <dbReference type="NCBI Taxonomy" id="328185"/>
    <lineage>
        <taxon>Eukaryota</taxon>
        <taxon>Metazoa</taxon>
        <taxon>Ecdysozoa</taxon>
        <taxon>Arthropoda</taxon>
        <taxon>Hexapoda</taxon>
        <taxon>Insecta</taxon>
        <taxon>Pterygota</taxon>
        <taxon>Neoptera</taxon>
        <taxon>Paraneoptera</taxon>
        <taxon>Psocodea</taxon>
        <taxon>Troctomorpha</taxon>
        <taxon>Phthiraptera</taxon>
        <taxon>Amblycera</taxon>
        <taxon>Menoponidae</taxon>
        <taxon>Menopon</taxon>
    </lineage>
</organism>
<sequence>MSHTYQTRQTPRFSEANDFEWESFQRKFGETKIDNVEHFVQSCRSYQNIISRESYCEKFELSGLNKQSLKAHIGKACIAKPQGKATNENGYVSYTRTEQEKIDKIVSNVMNYSHCKDAYCEVIYLLAFFYQTKQCLMIPVVSVTLPHTRKYISKYGTEYSSLGLLIEAWDLPHAMVCVPKNGTYDGKSVLGGPSLEFLVFNSHKSDEYSNLTNQRWYSAIGGILIGASALFFGPAAIFCAVGYYVTHNIAISLLQNNLTVPWGEHPRSQNVRRTVSEACRKVKEMCGENDKHDSTVRKPDPILFQQKPNVSDVEELLNNKLNVAEDFLKRHKRKTDKKLMISNFIGTLSSKDDDQRTFATFLTKLNAYNEGDGLVKALEEVPVDHIIRTDEKVKVTSLYLKSPMEDLCKFLQKICKDEKLKVVECNRKIEIETDKRKILLVPLVENFVKYSFVWEAFRDDGINWGKYIKTNSLHFFSRQEDPEKEKEKPFQDQAKF</sequence>
<gene>
    <name evidence="2" type="ORF">PYX00_004226</name>
</gene>
<comment type="caution">
    <text evidence="2">The sequence shown here is derived from an EMBL/GenBank/DDBJ whole genome shotgun (WGS) entry which is preliminary data.</text>
</comment>
<keyword evidence="1" id="KW-0812">Transmembrane</keyword>
<feature type="transmembrane region" description="Helical" evidence="1">
    <location>
        <begin position="216"/>
        <end position="245"/>
    </location>
</feature>
<keyword evidence="1" id="KW-0472">Membrane</keyword>